<evidence type="ECO:0000256" key="1">
    <source>
        <dbReference type="SAM" id="Phobius"/>
    </source>
</evidence>
<dbReference type="Proteomes" id="UP000077069">
    <property type="component" value="Unassembled WGS sequence"/>
</dbReference>
<accession>A0A177C8Z6</accession>
<gene>
    <name evidence="2" type="ORF">CC84DRAFT_1166230</name>
</gene>
<dbReference type="InParanoid" id="A0A177C8Z6"/>
<keyword evidence="1" id="KW-0472">Membrane</keyword>
<dbReference type="RefSeq" id="XP_018034488.1">
    <property type="nucleotide sequence ID" value="XM_018178902.1"/>
</dbReference>
<evidence type="ECO:0000313" key="3">
    <source>
        <dbReference type="Proteomes" id="UP000077069"/>
    </source>
</evidence>
<organism evidence="2 3">
    <name type="scientific">Paraphaeosphaeria sporulosa</name>
    <dbReference type="NCBI Taxonomy" id="1460663"/>
    <lineage>
        <taxon>Eukaryota</taxon>
        <taxon>Fungi</taxon>
        <taxon>Dikarya</taxon>
        <taxon>Ascomycota</taxon>
        <taxon>Pezizomycotina</taxon>
        <taxon>Dothideomycetes</taxon>
        <taxon>Pleosporomycetidae</taxon>
        <taxon>Pleosporales</taxon>
        <taxon>Massarineae</taxon>
        <taxon>Didymosphaeriaceae</taxon>
        <taxon>Paraphaeosphaeria</taxon>
    </lineage>
</organism>
<name>A0A177C8Z6_9PLEO</name>
<sequence>MRDRFFIATMGLGTSRLHVRKWILMVIMRLGFFATALIITSAKELIPRARVMA</sequence>
<keyword evidence="1" id="KW-0812">Transmembrane</keyword>
<dbReference type="EMBL" id="KV441554">
    <property type="protein sequence ID" value="OAG04123.1"/>
    <property type="molecule type" value="Genomic_DNA"/>
</dbReference>
<feature type="transmembrane region" description="Helical" evidence="1">
    <location>
        <begin position="22"/>
        <end position="42"/>
    </location>
</feature>
<protein>
    <submittedName>
        <fullName evidence="2">Uncharacterized protein</fullName>
    </submittedName>
</protein>
<keyword evidence="1" id="KW-1133">Transmembrane helix</keyword>
<dbReference type="GeneID" id="28762388"/>
<evidence type="ECO:0000313" key="2">
    <source>
        <dbReference type="EMBL" id="OAG04123.1"/>
    </source>
</evidence>
<dbReference type="AlphaFoldDB" id="A0A177C8Z6"/>
<proteinExistence type="predicted"/>
<keyword evidence="3" id="KW-1185">Reference proteome</keyword>
<reference evidence="2 3" key="1">
    <citation type="submission" date="2016-05" db="EMBL/GenBank/DDBJ databases">
        <title>Comparative analysis of secretome profiles of manganese(II)-oxidizing ascomycete fungi.</title>
        <authorList>
            <consortium name="DOE Joint Genome Institute"/>
            <person name="Zeiner C.A."/>
            <person name="Purvine S.O."/>
            <person name="Zink E.M."/>
            <person name="Wu S."/>
            <person name="Pasa-Tolic L."/>
            <person name="Chaput D.L."/>
            <person name="Haridas S."/>
            <person name="Grigoriev I.V."/>
            <person name="Santelli C.M."/>
            <person name="Hansel C.M."/>
        </authorList>
    </citation>
    <scope>NUCLEOTIDE SEQUENCE [LARGE SCALE GENOMIC DNA]</scope>
    <source>
        <strain evidence="2 3">AP3s5-JAC2a</strain>
    </source>
</reference>